<organism evidence="1 2">
    <name type="scientific">Pristionchus fissidentatus</name>
    <dbReference type="NCBI Taxonomy" id="1538716"/>
    <lineage>
        <taxon>Eukaryota</taxon>
        <taxon>Metazoa</taxon>
        <taxon>Ecdysozoa</taxon>
        <taxon>Nematoda</taxon>
        <taxon>Chromadorea</taxon>
        <taxon>Rhabditida</taxon>
        <taxon>Rhabditina</taxon>
        <taxon>Diplogasteromorpha</taxon>
        <taxon>Diplogasteroidea</taxon>
        <taxon>Neodiplogasteridae</taxon>
        <taxon>Pristionchus</taxon>
    </lineage>
</organism>
<dbReference type="Proteomes" id="UP001432322">
    <property type="component" value="Unassembled WGS sequence"/>
</dbReference>
<evidence type="ECO:0000313" key="2">
    <source>
        <dbReference type="Proteomes" id="UP001432322"/>
    </source>
</evidence>
<dbReference type="AlphaFoldDB" id="A0AAV5VEH4"/>
<reference evidence="1" key="1">
    <citation type="submission" date="2023-10" db="EMBL/GenBank/DDBJ databases">
        <title>Genome assembly of Pristionchus species.</title>
        <authorList>
            <person name="Yoshida K."/>
            <person name="Sommer R.J."/>
        </authorList>
    </citation>
    <scope>NUCLEOTIDE SEQUENCE</scope>
    <source>
        <strain evidence="1">RS5133</strain>
    </source>
</reference>
<keyword evidence="2" id="KW-1185">Reference proteome</keyword>
<comment type="caution">
    <text evidence="1">The sequence shown here is derived from an EMBL/GenBank/DDBJ whole genome shotgun (WGS) entry which is preliminary data.</text>
</comment>
<evidence type="ECO:0000313" key="1">
    <source>
        <dbReference type="EMBL" id="GMT16557.1"/>
    </source>
</evidence>
<protein>
    <submittedName>
        <fullName evidence="1">Uncharacterized protein</fullName>
    </submittedName>
</protein>
<feature type="non-terminal residue" evidence="1">
    <location>
        <position position="1"/>
    </location>
</feature>
<feature type="non-terminal residue" evidence="1">
    <location>
        <position position="201"/>
    </location>
</feature>
<name>A0AAV5VEH4_9BILA</name>
<gene>
    <name evidence="1" type="ORF">PFISCL1PPCAC_7854</name>
</gene>
<sequence>IIDKHGWTSSNRITRTQYQGYIRTVAIRLIFYCRFNDSTEEVTRFIGEGFEKLRYNAVEQYPHCGMLWAHVATCRNRAIEWQFMTDIRKIARGQWKAEADITEADRFPEIGNVCEQAQAAETGNLFWWGKNPESSDLQSVSTEFFTPSMVNGILRSSSLDMGNLLKILFGFERMKDLKRIITPEKWDSFMEKALTIMICYG</sequence>
<dbReference type="EMBL" id="BTSY01000002">
    <property type="protein sequence ID" value="GMT16557.1"/>
    <property type="molecule type" value="Genomic_DNA"/>
</dbReference>
<proteinExistence type="predicted"/>
<accession>A0AAV5VEH4</accession>